<feature type="compositionally biased region" description="Pro residues" evidence="1">
    <location>
        <begin position="1360"/>
        <end position="1397"/>
    </location>
</feature>
<feature type="compositionally biased region" description="Polar residues" evidence="1">
    <location>
        <begin position="1406"/>
        <end position="1416"/>
    </location>
</feature>
<reference evidence="4" key="1">
    <citation type="submission" date="2016-03" db="EMBL/GenBank/DDBJ databases">
        <title>Mechanisms controlling the formation of the plant cell surface in tip-growing cells are functionally conserved among land plants.</title>
        <authorList>
            <person name="Honkanen S."/>
            <person name="Jones V.A."/>
            <person name="Morieri G."/>
            <person name="Champion C."/>
            <person name="Hetherington A.J."/>
            <person name="Kelly S."/>
            <person name="Saint-Marcoux D."/>
            <person name="Proust H."/>
            <person name="Prescott H."/>
            <person name="Dolan L."/>
        </authorList>
    </citation>
    <scope>NUCLEOTIDE SEQUENCE [LARGE SCALE GENOMIC DNA]</scope>
    <source>
        <tissue evidence="4">Whole gametophyte</tissue>
    </source>
</reference>
<feature type="compositionally biased region" description="Basic and acidic residues" evidence="1">
    <location>
        <begin position="1039"/>
        <end position="1051"/>
    </location>
</feature>
<comment type="caution">
    <text evidence="4">The sequence shown here is derived from an EMBL/GenBank/DDBJ whole genome shotgun (WGS) entry which is preliminary data.</text>
</comment>
<feature type="compositionally biased region" description="Basic and acidic residues" evidence="1">
    <location>
        <begin position="1280"/>
        <end position="1306"/>
    </location>
</feature>
<feature type="compositionally biased region" description="Basic and acidic residues" evidence="1">
    <location>
        <begin position="798"/>
        <end position="819"/>
    </location>
</feature>
<feature type="compositionally biased region" description="Acidic residues" evidence="1">
    <location>
        <begin position="1307"/>
        <end position="1316"/>
    </location>
</feature>
<feature type="compositionally biased region" description="Pro residues" evidence="1">
    <location>
        <begin position="1732"/>
        <end position="1744"/>
    </location>
</feature>
<dbReference type="PANTHER" id="PTHR12550:SF70">
    <property type="entry name" value="JIL-1 ANCHORING AND STABILIZING PROTEIN, ISOFORM A"/>
    <property type="match status" value="1"/>
</dbReference>
<evidence type="ECO:0000259" key="2">
    <source>
        <dbReference type="PROSITE" id="PS50812"/>
    </source>
</evidence>
<dbReference type="Pfam" id="PF04818">
    <property type="entry name" value="CID"/>
    <property type="match status" value="1"/>
</dbReference>
<feature type="compositionally biased region" description="Polar residues" evidence="1">
    <location>
        <begin position="1545"/>
        <end position="1557"/>
    </location>
</feature>
<evidence type="ECO:0000313" key="4">
    <source>
        <dbReference type="EMBL" id="OAE26058.1"/>
    </source>
</evidence>
<dbReference type="PANTHER" id="PTHR12550">
    <property type="entry name" value="HEPATOMA-DERIVED GROWTH FACTOR-RELATED"/>
    <property type="match status" value="1"/>
</dbReference>
<feature type="compositionally biased region" description="Low complexity" evidence="1">
    <location>
        <begin position="1455"/>
        <end position="1468"/>
    </location>
</feature>
<protein>
    <recommendedName>
        <fullName evidence="6">PWWP domain-containing protein</fullName>
    </recommendedName>
</protein>
<feature type="region of interest" description="Disordered" evidence="1">
    <location>
        <begin position="1280"/>
        <end position="1582"/>
    </location>
</feature>
<feature type="compositionally biased region" description="Polar residues" evidence="1">
    <location>
        <begin position="864"/>
        <end position="886"/>
    </location>
</feature>
<dbReference type="InterPro" id="IPR000313">
    <property type="entry name" value="PWWP_dom"/>
</dbReference>
<feature type="compositionally biased region" description="Polar residues" evidence="1">
    <location>
        <begin position="272"/>
        <end position="282"/>
    </location>
</feature>
<feature type="region of interest" description="Disordered" evidence="1">
    <location>
        <begin position="724"/>
        <end position="923"/>
    </location>
</feature>
<feature type="compositionally biased region" description="Pro residues" evidence="1">
    <location>
        <begin position="1761"/>
        <end position="1773"/>
    </location>
</feature>
<dbReference type="PROSITE" id="PS51391">
    <property type="entry name" value="CID"/>
    <property type="match status" value="1"/>
</dbReference>
<organism evidence="4 5">
    <name type="scientific">Marchantia polymorpha subsp. ruderalis</name>
    <dbReference type="NCBI Taxonomy" id="1480154"/>
    <lineage>
        <taxon>Eukaryota</taxon>
        <taxon>Viridiplantae</taxon>
        <taxon>Streptophyta</taxon>
        <taxon>Embryophyta</taxon>
        <taxon>Marchantiophyta</taxon>
        <taxon>Marchantiopsida</taxon>
        <taxon>Marchantiidae</taxon>
        <taxon>Marchantiales</taxon>
        <taxon>Marchantiaceae</taxon>
        <taxon>Marchantia</taxon>
    </lineage>
</organism>
<dbReference type="Gene3D" id="2.30.30.140">
    <property type="match status" value="1"/>
</dbReference>
<feature type="compositionally biased region" description="Polar residues" evidence="1">
    <location>
        <begin position="1524"/>
        <end position="1536"/>
    </location>
</feature>
<evidence type="ECO:0008006" key="6">
    <source>
        <dbReference type="Google" id="ProtNLM"/>
    </source>
</evidence>
<feature type="region of interest" description="Disordered" evidence="1">
    <location>
        <begin position="257"/>
        <end position="422"/>
    </location>
</feature>
<dbReference type="PROSITE" id="PS50812">
    <property type="entry name" value="PWWP"/>
    <property type="match status" value="1"/>
</dbReference>
<dbReference type="Proteomes" id="UP000077202">
    <property type="component" value="Unassembled WGS sequence"/>
</dbReference>
<feature type="region of interest" description="Disordered" evidence="1">
    <location>
        <begin position="628"/>
        <end position="707"/>
    </location>
</feature>
<proteinExistence type="predicted"/>
<gene>
    <name evidence="4" type="ORF">AXG93_3437s1170</name>
</gene>
<evidence type="ECO:0000313" key="5">
    <source>
        <dbReference type="Proteomes" id="UP000077202"/>
    </source>
</evidence>
<feature type="domain" description="CID" evidence="3">
    <location>
        <begin position="1065"/>
        <end position="1206"/>
    </location>
</feature>
<feature type="compositionally biased region" description="Polar residues" evidence="1">
    <location>
        <begin position="995"/>
        <end position="1009"/>
    </location>
</feature>
<evidence type="ECO:0000256" key="1">
    <source>
        <dbReference type="SAM" id="MobiDB-lite"/>
    </source>
</evidence>
<feature type="compositionally biased region" description="Polar residues" evidence="1">
    <location>
        <begin position="897"/>
        <end position="918"/>
    </location>
</feature>
<keyword evidence="5" id="KW-1185">Reference proteome</keyword>
<feature type="compositionally biased region" description="Low complexity" evidence="1">
    <location>
        <begin position="1010"/>
        <end position="1024"/>
    </location>
</feature>
<feature type="compositionally biased region" description="Basic and acidic residues" evidence="1">
    <location>
        <begin position="261"/>
        <end position="270"/>
    </location>
</feature>
<dbReference type="Gene3D" id="1.25.40.90">
    <property type="match status" value="1"/>
</dbReference>
<dbReference type="InterPro" id="IPR008942">
    <property type="entry name" value="ENTH_VHS"/>
</dbReference>
<feature type="region of interest" description="Disordered" evidence="1">
    <location>
        <begin position="992"/>
        <end position="1066"/>
    </location>
</feature>
<accession>A0A176VZ24</accession>
<feature type="region of interest" description="Disordered" evidence="1">
    <location>
        <begin position="1711"/>
        <end position="1811"/>
    </location>
</feature>
<dbReference type="SUPFAM" id="SSF63748">
    <property type="entry name" value="Tudor/PWWP/MBT"/>
    <property type="match status" value="1"/>
</dbReference>
<dbReference type="SMART" id="SM00293">
    <property type="entry name" value="PWWP"/>
    <property type="match status" value="1"/>
</dbReference>
<feature type="domain" description="PWWP" evidence="2">
    <location>
        <begin position="23"/>
        <end position="76"/>
    </location>
</feature>
<feature type="region of interest" description="Disordered" evidence="1">
    <location>
        <begin position="491"/>
        <end position="528"/>
    </location>
</feature>
<name>A0A176VZ24_MARPO</name>
<evidence type="ECO:0000259" key="3">
    <source>
        <dbReference type="PROSITE" id="PS51391"/>
    </source>
</evidence>
<dbReference type="SMART" id="SM00582">
    <property type="entry name" value="RPR"/>
    <property type="match status" value="1"/>
</dbReference>
<feature type="compositionally biased region" description="Basic and acidic residues" evidence="1">
    <location>
        <begin position="770"/>
        <end position="791"/>
    </location>
</feature>
<feature type="compositionally biased region" description="Basic and acidic residues" evidence="1">
    <location>
        <begin position="681"/>
        <end position="691"/>
    </location>
</feature>
<feature type="region of interest" description="Disordered" evidence="1">
    <location>
        <begin position="1640"/>
        <end position="1692"/>
    </location>
</feature>
<feature type="compositionally biased region" description="Low complexity" evidence="1">
    <location>
        <begin position="1774"/>
        <end position="1784"/>
    </location>
</feature>
<feature type="compositionally biased region" description="Basic and acidic residues" evidence="1">
    <location>
        <begin position="743"/>
        <end position="752"/>
    </location>
</feature>
<dbReference type="EMBL" id="LVLJ01002262">
    <property type="protein sequence ID" value="OAE26058.1"/>
    <property type="molecule type" value="Genomic_DNA"/>
</dbReference>
<feature type="compositionally biased region" description="Polar residues" evidence="1">
    <location>
        <begin position="1439"/>
        <end position="1450"/>
    </location>
</feature>
<dbReference type="GO" id="GO:0005634">
    <property type="term" value="C:nucleus"/>
    <property type="evidence" value="ECO:0007669"/>
    <property type="project" value="UniProtKB-ARBA"/>
</dbReference>
<feature type="compositionally biased region" description="Basic and acidic residues" evidence="1">
    <location>
        <begin position="1322"/>
        <end position="1331"/>
    </location>
</feature>
<feature type="compositionally biased region" description="Basic and acidic residues" evidence="1">
    <location>
        <begin position="1640"/>
        <end position="1656"/>
    </location>
</feature>
<sequence length="1811" mass="194758">MAPGRKKGGGATKAAAVKREWNVGELVLAKVKGYPPWPAQISKAEDNGWPPNPNKVFVCFFGTKQVSFLDQVEARWGHRAVELVTRLLVLTPISYKCYNGDVICVKSLFYFTAFERLSSRRFCHHSEISSFTPKERSTLENKLNQKNCPVDLTRAIREICELDDDLKAAANLKYSGEEGGPSAVDNEERLEAEIASDQEENVDASEIAMNKNKREEDVSDEATKIEEKCLLNEATLDEVIPIAEDDSKSIISISEVGVEQSVDRPSEADRSSVGNSVENTFVGTKGKDLNTVPTQYYRKKSRKPVKEEPKPQESQAVEESRPLESTPLPDVEETPESSNAGGLPRRKAFGDALLKLQQSAEKKLTQSTGVETKDEVGAKSAVATNQVYRKKKKSSQQGFQKVHAGEPTAEVPNGIEGSTSLDLPAIEVGTDTVEGDVGLESPLNKKARKLGKKQFKSVPPAIVDTKNKLEESQFEQVGPPVLPDESVKALLQLESSHGEGAGTRNSQSKRKIKTDAGKASVLEGSEGSDFELEERAQVKVSAGDSQGKKRAFRAIKASLKSSKKVKVSAGTSPSDVKVFQKVSEAVVQDVKMSDSGDRGTGLPPKIAKYRIRSCLPDDEAVLPPSKRWHPAFEANSSCETEPAQVRPSYPAEEKMEQLGGSTTSEDDDSQEEIPVAGSESRQVKMDGKVFEKPQNSSVTSKRGAGITDLAKSCSLSRAADFTADVLDSSPLSKLPLGDSEALDSLRREKTSDSKGSGKGKTTNVANSKVDISESGKGQLEKSQVKAADVKKGSSQKPQAKEKNPAKVGDSHKLFSEKSSIKGKSTKVKKGNVSPAKEPGVVGLANSSPEPKKLDGTVVAEKFSQESTLRQSLVSPQNTTPGKNTSEAAPERTKGVSIVQSSDAGKTNGSNTTAKSEGFTSPAKLRAEVQDNTLRQAVEAAKETKQKFLQGEANASSMSLKYLIAAAQAKRQARHIPAAGELGGSLSEKVAGALVSSPSPTQGLGSSRLTSPLPSSNVPSSLDVPKSYADFTSPPGTKSDNSRWKSNGKDKSNALSREGYSAESTEGAVARDTFTGMLETLSRTKESIGRASHHALECAKYGIAEQIVEIIADRLEKEPSYHRRVDLFFLVDSITQCSSNHKGVTGAAYPSIVQVALPRLLSAAAPPGSIARENRKQCLKVLRLWLDRDILPSPVLRHFMSEIESHNDDKLSGGNARRPFRSERAVDDPLREMDGMFVDEYGSNASFALPGLLIPRMFEDDEEGDDGRKSDNADETIHIQLNVHEDTEKSPKAQDREDLDKHRHVLEDVDGELEMEDVSPSSENEKPKKEQLAKTSASTVHEAETPLNTNASEGPAAGSQPPLPQGPPPPPSGPPPSPPPLPASPPPSPPPPPPPASPRLPVDVSSPAVQGPTNPMHNTRLGGQHPPVRHHVVQSGHPLSVSSAFTSSTVYPIQAPPGSNGPKPSGSQGYPKPSGSQGSMHIPLGYNAPNPSVHLHLGPNTHLSQPPPNPQPRSTPHGQQVAGHSVTTSASQSQNPLQHMPPNVAPPSSSHLQPNILHSTPLPPISSIPQVPHHVHPLPHGTPGFGQRSYMQPPKPLPTPYQMGMREEIGSHRQTHTPDSSAALLGEQEKLSPHIRRVMQEEQLRKRQKDSISERTLESNLGHVEGRQLPSGVGPVEGGPGSGDKPGGTQYMHGNANFLPQDQMFRMNGAMMRPQHSAPPFSPNMVPMQHQQFPPPQPFPPPPFRHPANMQGNMPGNVAMLGPPPPPLPPPPYSYGPGIPGAMPQVPVPPSQPPHLMNFRPGGPAPNQWRPS</sequence>
<dbReference type="InterPro" id="IPR006569">
    <property type="entry name" value="CID_dom"/>
</dbReference>
<feature type="compositionally biased region" description="Gly residues" evidence="1">
    <location>
        <begin position="1674"/>
        <end position="1685"/>
    </location>
</feature>
<dbReference type="Pfam" id="PF00855">
    <property type="entry name" value="PWWP"/>
    <property type="match status" value="1"/>
</dbReference>